<dbReference type="Pfam" id="PF25354">
    <property type="entry name" value="Ig_NUP210_16th"/>
    <property type="match status" value="1"/>
</dbReference>
<reference evidence="3 4" key="1">
    <citation type="submission" date="2019-10" db="EMBL/GenBank/DDBJ databases">
        <title>Bifidobacterium from non-human primates.</title>
        <authorList>
            <person name="Modesto M."/>
        </authorList>
    </citation>
    <scope>NUCLEOTIDE SEQUENCE [LARGE SCALE GENOMIC DNA]</scope>
    <source>
        <strain evidence="3 4">TREM</strain>
    </source>
</reference>
<comment type="caution">
    <text evidence="2">The sequence shown here is derived from an EMBL/GenBank/DDBJ whole genome shotgun (WGS) entry which is preliminary data.</text>
</comment>
<dbReference type="Gene3D" id="2.60.40.1080">
    <property type="match status" value="1"/>
</dbReference>
<dbReference type="PROSITE" id="PS51272">
    <property type="entry name" value="SLH"/>
    <property type="match status" value="3"/>
</dbReference>
<dbReference type="EMBL" id="WHZX01000003">
    <property type="protein sequence ID" value="NEG71801.1"/>
    <property type="molecule type" value="Genomic_DNA"/>
</dbReference>
<dbReference type="EMBL" id="WBSM01000002">
    <property type="protein sequence ID" value="KAB8288598.1"/>
    <property type="molecule type" value="Genomic_DNA"/>
</dbReference>
<evidence type="ECO:0000259" key="1">
    <source>
        <dbReference type="PROSITE" id="PS51272"/>
    </source>
</evidence>
<dbReference type="InterPro" id="IPR057586">
    <property type="entry name" value="Ig_NUP210_16th"/>
</dbReference>
<dbReference type="Pfam" id="PF00188">
    <property type="entry name" value="CAP"/>
    <property type="match status" value="1"/>
</dbReference>
<dbReference type="Gene3D" id="3.40.33.10">
    <property type="entry name" value="CAP"/>
    <property type="match status" value="1"/>
</dbReference>
<gene>
    <name evidence="2" type="ORF">DSM100688_0600</name>
    <name evidence="3" type="ORF">GFD24_06180</name>
</gene>
<feature type="domain" description="SLH" evidence="1">
    <location>
        <begin position="511"/>
        <end position="573"/>
    </location>
</feature>
<name>A0A6L4X1F9_9BIFI</name>
<keyword evidence="5" id="KW-1185">Reference proteome</keyword>
<organism evidence="2 5">
    <name type="scientific">Bifidobacterium ramosum</name>
    <dbReference type="NCBI Taxonomy" id="1798158"/>
    <lineage>
        <taxon>Bacteria</taxon>
        <taxon>Bacillati</taxon>
        <taxon>Actinomycetota</taxon>
        <taxon>Actinomycetes</taxon>
        <taxon>Bifidobacteriales</taxon>
        <taxon>Bifidobacteriaceae</taxon>
        <taxon>Bifidobacterium</taxon>
    </lineage>
</organism>
<dbReference type="SMART" id="SM00635">
    <property type="entry name" value="BID_2"/>
    <property type="match status" value="1"/>
</dbReference>
<dbReference type="InterPro" id="IPR003343">
    <property type="entry name" value="Big_2"/>
</dbReference>
<protein>
    <submittedName>
        <fullName evidence="2">Internalin</fullName>
    </submittedName>
</protein>
<accession>A0A6L4X1F9</accession>
<dbReference type="InterPro" id="IPR001119">
    <property type="entry name" value="SLH_dom"/>
</dbReference>
<evidence type="ECO:0000313" key="5">
    <source>
        <dbReference type="Proteomes" id="UP000482084"/>
    </source>
</evidence>
<evidence type="ECO:0000313" key="2">
    <source>
        <dbReference type="EMBL" id="KAB8288598.1"/>
    </source>
</evidence>
<dbReference type="RefSeq" id="WP_152357702.1">
    <property type="nucleotide sequence ID" value="NZ_WBSM01000002.1"/>
</dbReference>
<dbReference type="Pfam" id="PF00395">
    <property type="entry name" value="SLH"/>
    <property type="match status" value="2"/>
</dbReference>
<dbReference type="InterPro" id="IPR035940">
    <property type="entry name" value="CAP_sf"/>
</dbReference>
<dbReference type="SUPFAM" id="SSF49373">
    <property type="entry name" value="Invasin/intimin cell-adhesion fragments"/>
    <property type="match status" value="1"/>
</dbReference>
<dbReference type="InterPro" id="IPR014044">
    <property type="entry name" value="CAP_dom"/>
</dbReference>
<sequence length="573" mass="62443">MQMQSIRSFLAGSVAAALMTTGGMFVHVGDAFAQDIDEPASAGQVMSQKGTLADTDAVSRPNSAMLRAETDDSDTANGSEDDRVSSLGVTLGSGIPVVVNETLNQSDVYKKALAQIIKWRKDALADKAIKFWYEGAYIPLPDYLNQIGMSEEEYLSPKWSTALERIAVQRAVESADVSLGHTRPNDESCFTATYNGDSASSEILAWGSKDVAEAINLWASEKKAYIAQVEGKDHGVTGHYITLISPAYDRYGFGQATGVEYRYTYAGEAASSDTLQDSSDEPTNLTGKKDVEVALSQDRFQQNTLSMPASLIVGNTFQASLQLKYLSGRYHFAGTWSSSDPSVISIDNSGKGVAKKEGSVTITASTYNNELSQTVGVRAFADVTSKTPHTEDISWLASTGISTGWTRKDGTREFRGGQSVTRQDMAAFLYRLAGSPDFDASKAKNPFKDVTKKTPHYREILWLASTGISTGWKERNGSYTFRGMDTVKRQDMAAFLHRLADYAQAMPTLGSTISFRDVTSKTAHADDIDWLARTGVTEGWTEKDGSRTFRGMTSVKRQDMAAFLHRMSVNVLA</sequence>
<dbReference type="Proteomes" id="UP000469943">
    <property type="component" value="Unassembled WGS sequence"/>
</dbReference>
<dbReference type="OrthoDB" id="3231685at2"/>
<dbReference type="Proteomes" id="UP000482084">
    <property type="component" value="Unassembled WGS sequence"/>
</dbReference>
<evidence type="ECO:0000313" key="3">
    <source>
        <dbReference type="EMBL" id="NEG71801.1"/>
    </source>
</evidence>
<feature type="domain" description="SLH" evidence="1">
    <location>
        <begin position="376"/>
        <end position="443"/>
    </location>
</feature>
<reference evidence="2 5" key="2">
    <citation type="submission" date="2019-10" db="EMBL/GenBank/DDBJ databases">
        <title>Characterization of the phylogenetic diversity of two novel species belonging to the genus Bifidobacterium: Bifidobacterium cebidarum sp. nov. and Bifidobacterium leontopitheci sp. nov.</title>
        <authorList>
            <person name="Lugli G.A."/>
            <person name="Duranti S."/>
            <person name="Milani C."/>
            <person name="Turroni F."/>
            <person name="Ventura M."/>
        </authorList>
    </citation>
    <scope>NUCLEOTIDE SEQUENCE [LARGE SCALE GENOMIC DNA]</scope>
    <source>
        <strain evidence="2 5">DSM 100688</strain>
    </source>
</reference>
<dbReference type="SUPFAM" id="SSF55797">
    <property type="entry name" value="PR-1-like"/>
    <property type="match status" value="1"/>
</dbReference>
<dbReference type="AlphaFoldDB" id="A0A6L4X1F9"/>
<proteinExistence type="predicted"/>
<evidence type="ECO:0000313" key="4">
    <source>
        <dbReference type="Proteomes" id="UP000469943"/>
    </source>
</evidence>
<feature type="domain" description="SLH" evidence="1">
    <location>
        <begin position="444"/>
        <end position="510"/>
    </location>
</feature>
<dbReference type="InterPro" id="IPR008964">
    <property type="entry name" value="Invasin/intimin_cell_adhesion"/>
</dbReference>